<reference evidence="2 3" key="1">
    <citation type="submission" date="2017-05" db="EMBL/GenBank/DDBJ databases">
        <title>Genomic insights into alkan degradation activity of Oleiphilus messinensis.</title>
        <authorList>
            <person name="Kozyavkin S.A."/>
            <person name="Slesarev A.I."/>
            <person name="Golyshin P.N."/>
            <person name="Korzhenkov A."/>
            <person name="Golyshina O.N."/>
            <person name="Toshchakov S.V."/>
        </authorList>
    </citation>
    <scope>NUCLEOTIDE SEQUENCE [LARGE SCALE GENOMIC DNA]</scope>
    <source>
        <strain evidence="2 3">ME102</strain>
    </source>
</reference>
<evidence type="ECO:0000256" key="1">
    <source>
        <dbReference type="SAM" id="Phobius"/>
    </source>
</evidence>
<feature type="transmembrane region" description="Helical" evidence="1">
    <location>
        <begin position="66"/>
        <end position="85"/>
    </location>
</feature>
<feature type="transmembrane region" description="Helical" evidence="1">
    <location>
        <begin position="6"/>
        <end position="21"/>
    </location>
</feature>
<dbReference type="Proteomes" id="UP000196027">
    <property type="component" value="Chromosome"/>
</dbReference>
<organism evidence="2 3">
    <name type="scientific">Oleiphilus messinensis</name>
    <dbReference type="NCBI Taxonomy" id="141451"/>
    <lineage>
        <taxon>Bacteria</taxon>
        <taxon>Pseudomonadati</taxon>
        <taxon>Pseudomonadota</taxon>
        <taxon>Gammaproteobacteria</taxon>
        <taxon>Oceanospirillales</taxon>
        <taxon>Oleiphilaceae</taxon>
        <taxon>Oleiphilus</taxon>
    </lineage>
</organism>
<dbReference type="AlphaFoldDB" id="A0A1Y0IHH2"/>
<proteinExistence type="predicted"/>
<dbReference type="EMBL" id="CP021425">
    <property type="protein sequence ID" value="ARU59306.1"/>
    <property type="molecule type" value="Genomic_DNA"/>
</dbReference>
<feature type="transmembrane region" description="Helical" evidence="1">
    <location>
        <begin position="97"/>
        <end position="117"/>
    </location>
</feature>
<keyword evidence="1" id="KW-0812">Transmembrane</keyword>
<keyword evidence="3" id="KW-1185">Reference proteome</keyword>
<keyword evidence="1" id="KW-0472">Membrane</keyword>
<accession>A0A1Y0IHH2</accession>
<dbReference type="RefSeq" id="WP_087463995.1">
    <property type="nucleotide sequence ID" value="NZ_CP021425.1"/>
</dbReference>
<gene>
    <name evidence="2" type="ORF">OLMES_5326</name>
</gene>
<sequence>MDYILVVAALYNLIGAFTIWFQDLPNSYDGNEITAQLMQFKIFTGGTAFIFGLVYLYVFFVPSLAIPLLVFGVALKTWSFISCFISFKKYNFPKSELIKVGIGNLIFAVLFLAYLLAQASGT</sequence>
<dbReference type="KEGG" id="ome:OLMES_5326"/>
<evidence type="ECO:0000313" key="2">
    <source>
        <dbReference type="EMBL" id="ARU59306.1"/>
    </source>
</evidence>
<protein>
    <submittedName>
        <fullName evidence="2">Uncharacterized protein</fullName>
    </submittedName>
</protein>
<name>A0A1Y0IHH2_9GAMM</name>
<feature type="transmembrane region" description="Helical" evidence="1">
    <location>
        <begin position="42"/>
        <end position="60"/>
    </location>
</feature>
<keyword evidence="1" id="KW-1133">Transmembrane helix</keyword>
<evidence type="ECO:0000313" key="3">
    <source>
        <dbReference type="Proteomes" id="UP000196027"/>
    </source>
</evidence>